<dbReference type="Gene3D" id="3.40.225.10">
    <property type="entry name" value="Class II aldolase/adducin N-terminal domain"/>
    <property type="match status" value="1"/>
</dbReference>
<accession>A0A6M0LJ88</accession>
<dbReference type="InterPro" id="IPR001303">
    <property type="entry name" value="Aldolase_II/adducin_N"/>
</dbReference>
<feature type="domain" description="Class II aldolase/adducin N-terminal" evidence="3">
    <location>
        <begin position="8"/>
        <end position="190"/>
    </location>
</feature>
<dbReference type="EMBL" id="VTVE01000004">
    <property type="protein sequence ID" value="NEX02534.1"/>
    <property type="molecule type" value="Genomic_DNA"/>
</dbReference>
<dbReference type="InterPro" id="IPR050197">
    <property type="entry name" value="Aldolase_class_II_sugar_metab"/>
</dbReference>
<dbReference type="PANTHER" id="PTHR22789:SF0">
    <property type="entry name" value="3-OXO-TETRONATE 4-PHOSPHATE DECARBOXYLASE-RELATED"/>
    <property type="match status" value="1"/>
</dbReference>
<evidence type="ECO:0000313" key="4">
    <source>
        <dbReference type="EMBL" id="NEX02534.1"/>
    </source>
</evidence>
<dbReference type="GO" id="GO:0046872">
    <property type="term" value="F:metal ion binding"/>
    <property type="evidence" value="ECO:0007669"/>
    <property type="project" value="UniProtKB-KW"/>
</dbReference>
<dbReference type="Pfam" id="PF00596">
    <property type="entry name" value="Aldolase_II"/>
    <property type="match status" value="1"/>
</dbReference>
<dbReference type="RefSeq" id="WP_090489448.1">
    <property type="nucleotide sequence ID" value="NZ_VTVE01000004.1"/>
</dbReference>
<evidence type="ECO:0000256" key="2">
    <source>
        <dbReference type="ARBA" id="ARBA00023239"/>
    </source>
</evidence>
<sequence>MNYEKTRQTVLEAILEAVEKGLINGTSGNICMRTPEDKTICCITPSGISYTGMTAEDIAVVKMHEDGKNEWIEGNFKPSSELPMHTAVLRRRPEINATVHTHSMYATICAMGENPELRPITPPQCEFTPVGIVSFTMPGSNEVADKVANTLGDNGLVCLIKNHGMFSCGENMKQAMHATIYTEEMAQTTVIANTLGTYEPMSKEAEKAMQDLIAADKAV</sequence>
<keyword evidence="2" id="KW-0456">Lyase</keyword>
<protein>
    <submittedName>
        <fullName evidence="4">Class II aldolase/adducin family protein</fullName>
    </submittedName>
</protein>
<dbReference type="Proteomes" id="UP000473091">
    <property type="component" value="Unassembled WGS sequence"/>
</dbReference>
<organism evidence="4 5">
    <name type="scientific">Pseudobutyrivibrio xylanivorans</name>
    <dbReference type="NCBI Taxonomy" id="185007"/>
    <lineage>
        <taxon>Bacteria</taxon>
        <taxon>Bacillati</taxon>
        <taxon>Bacillota</taxon>
        <taxon>Clostridia</taxon>
        <taxon>Lachnospirales</taxon>
        <taxon>Lachnospiraceae</taxon>
        <taxon>Pseudobutyrivibrio</taxon>
    </lineage>
</organism>
<dbReference type="AlphaFoldDB" id="A0A6M0LJ88"/>
<gene>
    <name evidence="4" type="ORF">F0Q01_11650</name>
</gene>
<reference evidence="4 5" key="1">
    <citation type="submission" date="2019-09" db="EMBL/GenBank/DDBJ databases">
        <authorList>
            <person name="Pidcock S.E."/>
            <person name="Huws S.A."/>
        </authorList>
    </citation>
    <scope>NUCLEOTIDE SEQUENCE [LARGE SCALE GENOMIC DNA]</scope>
    <source>
        <strain evidence="4 5">MZ8</strain>
    </source>
</reference>
<comment type="caution">
    <text evidence="4">The sequence shown here is derived from an EMBL/GenBank/DDBJ whole genome shotgun (WGS) entry which is preliminary data.</text>
</comment>
<reference evidence="4 5" key="2">
    <citation type="submission" date="2020-03" db="EMBL/GenBank/DDBJ databases">
        <title>Investigating the evolutionary divergence of the Butyrivibrio group.</title>
        <authorList>
            <person name="Skvortsov T."/>
            <person name="Santos F.G."/>
            <person name="Ting K.S."/>
            <person name="Creevey C.J."/>
        </authorList>
    </citation>
    <scope>NUCLEOTIDE SEQUENCE [LARGE SCALE GENOMIC DNA]</scope>
    <source>
        <strain evidence="4 5">MZ8</strain>
    </source>
</reference>
<dbReference type="GO" id="GO:0016832">
    <property type="term" value="F:aldehyde-lyase activity"/>
    <property type="evidence" value="ECO:0007669"/>
    <property type="project" value="TreeGrafter"/>
</dbReference>
<dbReference type="InterPro" id="IPR036409">
    <property type="entry name" value="Aldolase_II/adducin_N_sf"/>
</dbReference>
<name>A0A6M0LJ88_PSEXY</name>
<dbReference type="GO" id="GO:0005829">
    <property type="term" value="C:cytosol"/>
    <property type="evidence" value="ECO:0007669"/>
    <property type="project" value="TreeGrafter"/>
</dbReference>
<dbReference type="GO" id="GO:0019323">
    <property type="term" value="P:pentose catabolic process"/>
    <property type="evidence" value="ECO:0007669"/>
    <property type="project" value="TreeGrafter"/>
</dbReference>
<proteinExistence type="predicted"/>
<dbReference type="SUPFAM" id="SSF53639">
    <property type="entry name" value="AraD/HMP-PK domain-like"/>
    <property type="match status" value="1"/>
</dbReference>
<dbReference type="PANTHER" id="PTHR22789">
    <property type="entry name" value="FUCULOSE PHOSPHATE ALDOLASE"/>
    <property type="match status" value="1"/>
</dbReference>
<evidence type="ECO:0000256" key="1">
    <source>
        <dbReference type="ARBA" id="ARBA00022723"/>
    </source>
</evidence>
<evidence type="ECO:0000313" key="5">
    <source>
        <dbReference type="Proteomes" id="UP000473091"/>
    </source>
</evidence>
<dbReference type="SMART" id="SM01007">
    <property type="entry name" value="Aldolase_II"/>
    <property type="match status" value="1"/>
</dbReference>
<evidence type="ECO:0000259" key="3">
    <source>
        <dbReference type="SMART" id="SM01007"/>
    </source>
</evidence>
<keyword evidence="1" id="KW-0479">Metal-binding</keyword>